<evidence type="ECO:0000313" key="1">
    <source>
        <dbReference type="EnsemblPlants" id="AVESA.00010b.r2.5CG0866800.1.CDS"/>
    </source>
</evidence>
<reference evidence="1" key="2">
    <citation type="submission" date="2025-09" db="UniProtKB">
        <authorList>
            <consortium name="EnsemblPlants"/>
        </authorList>
    </citation>
    <scope>IDENTIFICATION</scope>
</reference>
<name>A0ACD5Y0G1_AVESA</name>
<organism evidence="1 2">
    <name type="scientific">Avena sativa</name>
    <name type="common">Oat</name>
    <dbReference type="NCBI Taxonomy" id="4498"/>
    <lineage>
        <taxon>Eukaryota</taxon>
        <taxon>Viridiplantae</taxon>
        <taxon>Streptophyta</taxon>
        <taxon>Embryophyta</taxon>
        <taxon>Tracheophyta</taxon>
        <taxon>Spermatophyta</taxon>
        <taxon>Magnoliopsida</taxon>
        <taxon>Liliopsida</taxon>
        <taxon>Poales</taxon>
        <taxon>Poaceae</taxon>
        <taxon>BOP clade</taxon>
        <taxon>Pooideae</taxon>
        <taxon>Poodae</taxon>
        <taxon>Poeae</taxon>
        <taxon>Poeae Chloroplast Group 1 (Aveneae type)</taxon>
        <taxon>Aveninae</taxon>
        <taxon>Avena</taxon>
    </lineage>
</organism>
<accession>A0ACD5Y0G1</accession>
<evidence type="ECO:0000313" key="2">
    <source>
        <dbReference type="Proteomes" id="UP001732700"/>
    </source>
</evidence>
<dbReference type="EnsemblPlants" id="AVESA.00010b.r2.5CG0866800.1">
    <property type="protein sequence ID" value="AVESA.00010b.r2.5CG0866800.1.CDS"/>
    <property type="gene ID" value="AVESA.00010b.r2.5CG0866800"/>
</dbReference>
<keyword evidence="2" id="KW-1185">Reference proteome</keyword>
<reference evidence="1" key="1">
    <citation type="submission" date="2021-05" db="EMBL/GenBank/DDBJ databases">
        <authorList>
            <person name="Scholz U."/>
            <person name="Mascher M."/>
            <person name="Fiebig A."/>
        </authorList>
    </citation>
    <scope>NUCLEOTIDE SEQUENCE [LARGE SCALE GENOMIC DNA]</scope>
</reference>
<proteinExistence type="predicted"/>
<sequence>MAPQLSSLAVSSGICLVSALAIALLVITFYILGVVTSFAVFCIREFAQRAQDRPPLIGTVFRQLNNFDRIFDEHVKYALLHPTIRLVYPGHSEILTADPAVIEHVLKTNFSNYSKGAFNTQIVKDLFGNGIFATDGEKWRHQRKLASHEFSTKVLRDFSSDVFRMNAAKLLQRISSAAANRITINMQKVKQDILSKFILESEKDPETMNDRYLRDIVLSFLIAGKDTTGNTLSWFFYMLCKNPVVQDKIAFEIRESVDCAREDNMEMFTARLKQGAIEKMHYLHAAITETLRLYPGVPVDGKMADEDDVLPNGYRVLKGDGMNYMIYAMGRMKYLWGEDAEEFRPERWLANGVFQQESPYKFIAFNGAFNTRVMRDLFGDGIFATDGEKWRHQRKLASHEFSTKVLRDFSSDVFRMNAAKLAERISYAAADRITINMQDLLMRTTMDSMFKVGLGTELNTLSGSDESSIQFSNAFDEASSFVYYRYVDLFWQVKWYLNIGSEAKLKKSIQIIDNFVMQLIHQKRGQMKNGHDHKAREDILSRFILASEEDPETMNDRYLRDIVLSFLIAGKDTTANTLSWFFYMLCKNPIVQDKVAYEIKESVEWAQEDNMETYTRRLNQGAIDKMHYLHATLAETLRLYPAVPVDGKMADEDDVLPNGYRVIKGDGMNYMIYAMGRMKYLWGEDAEEFRPERWLANGVFQQESPYKFISFNAGPRICLGKEFAYRQMKIVAATLIHFFRFKLEDESKCPVYKTMFTLHMDKGLQLLVCPRGISA</sequence>
<dbReference type="Proteomes" id="UP001732700">
    <property type="component" value="Chromosome 5C"/>
</dbReference>
<protein>
    <submittedName>
        <fullName evidence="1">Uncharacterized protein</fullName>
    </submittedName>
</protein>